<dbReference type="InterPro" id="IPR050401">
    <property type="entry name" value="Cyclic_nucleotide_synthase"/>
</dbReference>
<keyword evidence="3" id="KW-0547">Nucleotide-binding</keyword>
<evidence type="ECO:0000313" key="9">
    <source>
        <dbReference type="Proteomes" id="UP000335636"/>
    </source>
</evidence>
<name>A0A5E4AFK3_MARMO</name>
<dbReference type="SUPFAM" id="SSF55073">
    <property type="entry name" value="Nucleotide cyclase"/>
    <property type="match status" value="1"/>
</dbReference>
<sequence>VENIGDAFMVASGLPMCNGTRHMHGIATMSLPFLSAILHCQSGHMPEEKLKPWIGLHTGSQN</sequence>
<evidence type="ECO:0000256" key="2">
    <source>
        <dbReference type="ARBA" id="ARBA00022692"/>
    </source>
</evidence>
<dbReference type="PROSITE" id="PS50125">
    <property type="entry name" value="GUANYLATE_CYCLASE_2"/>
    <property type="match status" value="1"/>
</dbReference>
<dbReference type="GO" id="GO:0004016">
    <property type="term" value="F:adenylate cyclase activity"/>
    <property type="evidence" value="ECO:0007669"/>
    <property type="project" value="TreeGrafter"/>
</dbReference>
<protein>
    <recommendedName>
        <fullName evidence="7">Guanylate cyclase domain-containing protein</fullName>
    </recommendedName>
</protein>
<keyword evidence="5" id="KW-0472">Membrane</keyword>
<reference evidence="8" key="1">
    <citation type="submission" date="2019-04" db="EMBL/GenBank/DDBJ databases">
        <authorList>
            <person name="Alioto T."/>
            <person name="Alioto T."/>
        </authorList>
    </citation>
    <scope>NUCLEOTIDE SEQUENCE [LARGE SCALE GENOMIC DNA]</scope>
</reference>
<dbReference type="GO" id="GO:0004383">
    <property type="term" value="F:guanylate cyclase activity"/>
    <property type="evidence" value="ECO:0007669"/>
    <property type="project" value="TreeGrafter"/>
</dbReference>
<dbReference type="GO" id="GO:0001653">
    <property type="term" value="F:peptide receptor activity"/>
    <property type="evidence" value="ECO:0007669"/>
    <property type="project" value="TreeGrafter"/>
</dbReference>
<gene>
    <name evidence="8" type="ORF">MONAX_5E015994</name>
</gene>
<keyword evidence="9" id="KW-1185">Reference proteome</keyword>
<evidence type="ECO:0000256" key="1">
    <source>
        <dbReference type="ARBA" id="ARBA00004370"/>
    </source>
</evidence>
<dbReference type="Pfam" id="PF00211">
    <property type="entry name" value="Guanylate_cyc"/>
    <property type="match status" value="1"/>
</dbReference>
<dbReference type="Proteomes" id="UP000335636">
    <property type="component" value="Unassembled WGS sequence"/>
</dbReference>
<evidence type="ECO:0000256" key="5">
    <source>
        <dbReference type="ARBA" id="ARBA00023136"/>
    </source>
</evidence>
<evidence type="ECO:0000259" key="7">
    <source>
        <dbReference type="PROSITE" id="PS50125"/>
    </source>
</evidence>
<dbReference type="GO" id="GO:0000166">
    <property type="term" value="F:nucleotide binding"/>
    <property type="evidence" value="ECO:0007669"/>
    <property type="project" value="UniProtKB-KW"/>
</dbReference>
<dbReference type="AlphaFoldDB" id="A0A5E4AFK3"/>
<feature type="domain" description="Guanylate cyclase" evidence="7">
    <location>
        <begin position="1"/>
        <end position="62"/>
    </location>
</feature>
<dbReference type="InterPro" id="IPR029787">
    <property type="entry name" value="Nucleotide_cyclase"/>
</dbReference>
<comment type="subcellular location">
    <subcellularLocation>
        <location evidence="1">Membrane</location>
    </subcellularLocation>
</comment>
<evidence type="ECO:0000256" key="3">
    <source>
        <dbReference type="ARBA" id="ARBA00022741"/>
    </source>
</evidence>
<dbReference type="GO" id="GO:0005886">
    <property type="term" value="C:plasma membrane"/>
    <property type="evidence" value="ECO:0007669"/>
    <property type="project" value="TreeGrafter"/>
</dbReference>
<evidence type="ECO:0000313" key="8">
    <source>
        <dbReference type="EMBL" id="VTJ55609.1"/>
    </source>
</evidence>
<keyword evidence="4" id="KW-1133">Transmembrane helix</keyword>
<dbReference type="GO" id="GO:0035556">
    <property type="term" value="P:intracellular signal transduction"/>
    <property type="evidence" value="ECO:0007669"/>
    <property type="project" value="InterPro"/>
</dbReference>
<proteinExistence type="predicted"/>
<keyword evidence="6" id="KW-0456">Lyase</keyword>
<organism evidence="8 9">
    <name type="scientific">Marmota monax</name>
    <name type="common">Woodchuck</name>
    <dbReference type="NCBI Taxonomy" id="9995"/>
    <lineage>
        <taxon>Eukaryota</taxon>
        <taxon>Metazoa</taxon>
        <taxon>Chordata</taxon>
        <taxon>Craniata</taxon>
        <taxon>Vertebrata</taxon>
        <taxon>Euteleostomi</taxon>
        <taxon>Mammalia</taxon>
        <taxon>Eutheria</taxon>
        <taxon>Euarchontoglires</taxon>
        <taxon>Glires</taxon>
        <taxon>Rodentia</taxon>
        <taxon>Sciuromorpha</taxon>
        <taxon>Sciuridae</taxon>
        <taxon>Xerinae</taxon>
        <taxon>Marmotini</taxon>
        <taxon>Marmota</taxon>
    </lineage>
</organism>
<dbReference type="PANTHER" id="PTHR11920:SF500">
    <property type="entry name" value="GUANYLATE CYCLASE 2G"/>
    <property type="match status" value="1"/>
</dbReference>
<dbReference type="PANTHER" id="PTHR11920">
    <property type="entry name" value="GUANYLYL CYCLASE"/>
    <property type="match status" value="1"/>
</dbReference>
<dbReference type="Gene3D" id="3.30.70.1230">
    <property type="entry name" value="Nucleotide cyclase"/>
    <property type="match status" value="1"/>
</dbReference>
<feature type="non-terminal residue" evidence="8">
    <location>
        <position position="1"/>
    </location>
</feature>
<dbReference type="GO" id="GO:0007168">
    <property type="term" value="P:receptor guanylyl cyclase signaling pathway"/>
    <property type="evidence" value="ECO:0007669"/>
    <property type="project" value="TreeGrafter"/>
</dbReference>
<dbReference type="InterPro" id="IPR001054">
    <property type="entry name" value="A/G_cyclase"/>
</dbReference>
<comment type="caution">
    <text evidence="8">The sequence shown here is derived from an EMBL/GenBank/DDBJ whole genome shotgun (WGS) entry which is preliminary data.</text>
</comment>
<keyword evidence="2" id="KW-0812">Transmembrane</keyword>
<accession>A0A5E4AFK3</accession>
<evidence type="ECO:0000256" key="4">
    <source>
        <dbReference type="ARBA" id="ARBA00022989"/>
    </source>
</evidence>
<evidence type="ECO:0000256" key="6">
    <source>
        <dbReference type="ARBA" id="ARBA00023239"/>
    </source>
</evidence>
<dbReference type="EMBL" id="CABDUW010000052">
    <property type="protein sequence ID" value="VTJ55609.1"/>
    <property type="molecule type" value="Genomic_DNA"/>
</dbReference>